<reference evidence="2 3" key="1">
    <citation type="submission" date="2023-03" db="EMBL/GenBank/DDBJ databases">
        <title>Genome insight into feeding habits of ladybird beetles.</title>
        <authorList>
            <person name="Li H.-S."/>
            <person name="Huang Y.-H."/>
            <person name="Pang H."/>
        </authorList>
    </citation>
    <scope>NUCLEOTIDE SEQUENCE [LARGE SCALE GENOMIC DNA]</scope>
    <source>
        <strain evidence="2">SYSU_2023b</strain>
        <tissue evidence="2">Whole body</tissue>
    </source>
</reference>
<proteinExistence type="predicted"/>
<evidence type="ECO:0000256" key="1">
    <source>
        <dbReference type="SAM" id="SignalP"/>
    </source>
</evidence>
<sequence length="102" mass="11747">MFTVAFVFKWPPLLQSIILSSTLPLGFQSTCNTRRILIERDSSLNEFTSVSQTGGGVGVLAIFAKESYELYWWYLFIMRRKLLKYLNTPGESEYHCLTKIPS</sequence>
<evidence type="ECO:0000313" key="2">
    <source>
        <dbReference type="EMBL" id="KAK9885492.1"/>
    </source>
</evidence>
<accession>A0AAW1UPR6</accession>
<protein>
    <submittedName>
        <fullName evidence="2">Uncharacterized protein</fullName>
    </submittedName>
</protein>
<evidence type="ECO:0000313" key="3">
    <source>
        <dbReference type="Proteomes" id="UP001431783"/>
    </source>
</evidence>
<dbReference type="AlphaFoldDB" id="A0AAW1UPR6"/>
<name>A0AAW1UPR6_9CUCU</name>
<feature type="signal peptide" evidence="1">
    <location>
        <begin position="1"/>
        <end position="16"/>
    </location>
</feature>
<dbReference type="EMBL" id="JARQZJ010000095">
    <property type="protein sequence ID" value="KAK9885492.1"/>
    <property type="molecule type" value="Genomic_DNA"/>
</dbReference>
<organism evidence="2 3">
    <name type="scientific">Henosepilachna vigintioctopunctata</name>
    <dbReference type="NCBI Taxonomy" id="420089"/>
    <lineage>
        <taxon>Eukaryota</taxon>
        <taxon>Metazoa</taxon>
        <taxon>Ecdysozoa</taxon>
        <taxon>Arthropoda</taxon>
        <taxon>Hexapoda</taxon>
        <taxon>Insecta</taxon>
        <taxon>Pterygota</taxon>
        <taxon>Neoptera</taxon>
        <taxon>Endopterygota</taxon>
        <taxon>Coleoptera</taxon>
        <taxon>Polyphaga</taxon>
        <taxon>Cucujiformia</taxon>
        <taxon>Coccinelloidea</taxon>
        <taxon>Coccinellidae</taxon>
        <taxon>Epilachninae</taxon>
        <taxon>Epilachnini</taxon>
        <taxon>Henosepilachna</taxon>
    </lineage>
</organism>
<feature type="chain" id="PRO_5043418850" evidence="1">
    <location>
        <begin position="17"/>
        <end position="102"/>
    </location>
</feature>
<dbReference type="Proteomes" id="UP001431783">
    <property type="component" value="Unassembled WGS sequence"/>
</dbReference>
<keyword evidence="1" id="KW-0732">Signal</keyword>
<keyword evidence="3" id="KW-1185">Reference proteome</keyword>
<gene>
    <name evidence="2" type="ORF">WA026_010984</name>
</gene>
<comment type="caution">
    <text evidence="2">The sequence shown here is derived from an EMBL/GenBank/DDBJ whole genome shotgun (WGS) entry which is preliminary data.</text>
</comment>